<dbReference type="Proteomes" id="UP000068250">
    <property type="component" value="Plasmid 1P"/>
</dbReference>
<accession>A0A0U4YFM8</accession>
<name>A0A0U4YFM8_9PROT</name>
<gene>
    <name evidence="1" type="ORF">AGA_1P178</name>
</gene>
<dbReference type="PATRIC" id="fig|431306.5.peg.2915"/>
<reference evidence="2" key="1">
    <citation type="submission" date="2014-09" db="EMBL/GenBank/DDBJ databases">
        <authorList>
            <person name="Illeghems K.G."/>
        </authorList>
    </citation>
    <scope>NUCLEOTIDE SEQUENCE [LARGE SCALE GENOMIC DNA]</scope>
    <source>
        <strain evidence="2">LMG 23848T</strain>
        <plasmid evidence="2">1P</plasmid>
    </source>
</reference>
<evidence type="ECO:0000313" key="2">
    <source>
        <dbReference type="Proteomes" id="UP000068250"/>
    </source>
</evidence>
<dbReference type="EMBL" id="LN609303">
    <property type="protein sequence ID" value="CEF57479.1"/>
    <property type="molecule type" value="Genomic_DNA"/>
</dbReference>
<sequence length="46" mass="5133">MGSTRGDNDTALFGRLKQNRMRNEDSNALRRAMPAVHIATAEDCIK</sequence>
<evidence type="ECO:0000313" key="1">
    <source>
        <dbReference type="EMBL" id="CEF57479.1"/>
    </source>
</evidence>
<proteinExistence type="predicted"/>
<organism evidence="1 2">
    <name type="scientific">Acetobacter ghanensis</name>
    <dbReference type="NCBI Taxonomy" id="431306"/>
    <lineage>
        <taxon>Bacteria</taxon>
        <taxon>Pseudomonadati</taxon>
        <taxon>Pseudomonadota</taxon>
        <taxon>Alphaproteobacteria</taxon>
        <taxon>Acetobacterales</taxon>
        <taxon>Acetobacteraceae</taxon>
        <taxon>Acetobacter</taxon>
    </lineage>
</organism>
<geneLocation type="plasmid" evidence="2">
    <name>1P</name>
</geneLocation>
<protein>
    <submittedName>
        <fullName evidence="1">Uncharacterized protein</fullName>
    </submittedName>
</protein>
<dbReference type="AlphaFoldDB" id="A0A0U4YFM8"/>